<comment type="caution">
    <text evidence="1">The sequence shown here is derived from an EMBL/GenBank/DDBJ whole genome shotgun (WGS) entry which is preliminary data.</text>
</comment>
<reference evidence="1 2" key="1">
    <citation type="submission" date="2015-02" db="EMBL/GenBank/DDBJ databases">
        <title>Draft genome sequence of Lactobacillus collinoides CUPV2371 isolated from a natural cider, the first genome sequence of a strain of this species.</title>
        <authorList>
            <person name="Puertas A.I."/>
            <person name="Spano G."/>
            <person name="Capozzi V."/>
            <person name="Lamontanara A."/>
            <person name="Orru L."/>
            <person name="Duenas M.T."/>
        </authorList>
    </citation>
    <scope>NUCLEOTIDE SEQUENCE [LARGE SCALE GENOMIC DNA]</scope>
    <source>
        <strain evidence="1 2">237</strain>
    </source>
</reference>
<sequence length="100" mass="11777">MLASPRLTCYIQLKHNLKKRMQSQLHALFDWSISGMKAQEWDKNRIENTVFFNLSHNNGNKYHGFHKKDVTLKMNTKITYADITALLALINEIHLHFNHV</sequence>
<name>A0A166HBS4_SECCO</name>
<organism evidence="1 2">
    <name type="scientific">Secundilactobacillus collinoides</name>
    <name type="common">Lactobacillus collinoides</name>
    <dbReference type="NCBI Taxonomy" id="33960"/>
    <lineage>
        <taxon>Bacteria</taxon>
        <taxon>Bacillati</taxon>
        <taxon>Bacillota</taxon>
        <taxon>Bacilli</taxon>
        <taxon>Lactobacillales</taxon>
        <taxon>Lactobacillaceae</taxon>
        <taxon>Secundilactobacillus</taxon>
    </lineage>
</organism>
<dbReference type="EMBL" id="JYDC01000032">
    <property type="protein sequence ID" value="KZL41810.1"/>
    <property type="molecule type" value="Genomic_DNA"/>
</dbReference>
<proteinExistence type="predicted"/>
<dbReference type="PATRIC" id="fig|33960.6.peg.1602"/>
<accession>A0A166HBS4</accession>
<gene>
    <name evidence="1" type="ORF">TY91_05320</name>
</gene>
<evidence type="ECO:0000313" key="2">
    <source>
        <dbReference type="Proteomes" id="UP000076480"/>
    </source>
</evidence>
<keyword evidence="2" id="KW-1185">Reference proteome</keyword>
<dbReference type="RefSeq" id="WP_056997457.1">
    <property type="nucleotide sequence ID" value="NZ_JYDC01000032.1"/>
</dbReference>
<evidence type="ECO:0000313" key="1">
    <source>
        <dbReference type="EMBL" id="KZL41810.1"/>
    </source>
</evidence>
<dbReference type="Proteomes" id="UP000076480">
    <property type="component" value="Unassembled WGS sequence"/>
</dbReference>
<protein>
    <submittedName>
        <fullName evidence="1">Uncharacterized protein</fullName>
    </submittedName>
</protein>
<dbReference type="AlphaFoldDB" id="A0A166HBS4"/>